<reference evidence="1" key="2">
    <citation type="journal article" date="2023" name="Microbiol Resour">
        <title>Decontamination and Annotation of the Draft Genome Sequence of the Oomycete Lagenidium giganteum ARSEF 373.</title>
        <authorList>
            <person name="Morgan W.R."/>
            <person name="Tartar A."/>
        </authorList>
    </citation>
    <scope>NUCLEOTIDE SEQUENCE</scope>
    <source>
        <strain evidence="1">ARSEF 373</strain>
    </source>
</reference>
<proteinExistence type="predicted"/>
<evidence type="ECO:0000313" key="1">
    <source>
        <dbReference type="EMBL" id="DAZ96666.1"/>
    </source>
</evidence>
<gene>
    <name evidence="1" type="ORF">N0F65_009229</name>
</gene>
<organism evidence="1 2">
    <name type="scientific">Lagenidium giganteum</name>
    <dbReference type="NCBI Taxonomy" id="4803"/>
    <lineage>
        <taxon>Eukaryota</taxon>
        <taxon>Sar</taxon>
        <taxon>Stramenopiles</taxon>
        <taxon>Oomycota</taxon>
        <taxon>Peronosporomycetes</taxon>
        <taxon>Pythiales</taxon>
        <taxon>Pythiaceae</taxon>
    </lineage>
</organism>
<keyword evidence="2" id="KW-1185">Reference proteome</keyword>
<dbReference type="EMBL" id="DAKRPA010000160">
    <property type="protein sequence ID" value="DAZ96666.1"/>
    <property type="molecule type" value="Genomic_DNA"/>
</dbReference>
<evidence type="ECO:0008006" key="3">
    <source>
        <dbReference type="Google" id="ProtNLM"/>
    </source>
</evidence>
<accession>A0AAV2YTD0</accession>
<sequence length="88" mass="9438">MPRCCQIRRVAGTSLVGARMLALSNPMVRSSCSVSTIATSRTARRSEAISSIGMIVRGSDWCGGSILVLRRLSSRPHAWGWAATSPSF</sequence>
<reference evidence="1" key="1">
    <citation type="submission" date="2022-11" db="EMBL/GenBank/DDBJ databases">
        <authorList>
            <person name="Morgan W.R."/>
            <person name="Tartar A."/>
        </authorList>
    </citation>
    <scope>NUCLEOTIDE SEQUENCE</scope>
    <source>
        <strain evidence="1">ARSEF 373</strain>
    </source>
</reference>
<name>A0AAV2YTD0_9STRA</name>
<protein>
    <recommendedName>
        <fullName evidence="3">Secreted protein</fullName>
    </recommendedName>
</protein>
<evidence type="ECO:0000313" key="2">
    <source>
        <dbReference type="Proteomes" id="UP001146120"/>
    </source>
</evidence>
<dbReference type="Proteomes" id="UP001146120">
    <property type="component" value="Unassembled WGS sequence"/>
</dbReference>
<dbReference type="AlphaFoldDB" id="A0AAV2YTD0"/>
<comment type="caution">
    <text evidence="1">The sequence shown here is derived from an EMBL/GenBank/DDBJ whole genome shotgun (WGS) entry which is preliminary data.</text>
</comment>